<evidence type="ECO:0000259" key="1">
    <source>
        <dbReference type="PROSITE" id="PS51819"/>
    </source>
</evidence>
<dbReference type="Pfam" id="PF18029">
    <property type="entry name" value="Glyoxalase_6"/>
    <property type="match status" value="1"/>
</dbReference>
<dbReference type="Gene3D" id="3.10.180.10">
    <property type="entry name" value="2,3-Dihydroxybiphenyl 1,2-Dioxygenase, domain 1"/>
    <property type="match status" value="1"/>
</dbReference>
<keyword evidence="3" id="KW-1185">Reference proteome</keyword>
<evidence type="ECO:0000313" key="2">
    <source>
        <dbReference type="EMBL" id="GEO84737.1"/>
    </source>
</evidence>
<sequence length="127" mass="13773">MSATQAYLEHVAIHVRDIAPHIAFFRDVLDMTITQLDGDPAAPRQVWLLGGIQLIEDSSFVGPEGRCSHLGIVCADVPAAIEAAIANGAKTTAKGAHWLELPDGLLLEFLPEKKDAVRIVRDLDPRI</sequence>
<name>A0A512HH06_9HYPH</name>
<dbReference type="Proteomes" id="UP000321717">
    <property type="component" value="Unassembled WGS sequence"/>
</dbReference>
<dbReference type="InterPro" id="IPR037523">
    <property type="entry name" value="VOC_core"/>
</dbReference>
<gene>
    <name evidence="2" type="ORF">RNA01_16690</name>
</gene>
<dbReference type="AlphaFoldDB" id="A0A512HH06"/>
<dbReference type="CDD" id="cd06587">
    <property type="entry name" value="VOC"/>
    <property type="match status" value="1"/>
</dbReference>
<dbReference type="SUPFAM" id="SSF54593">
    <property type="entry name" value="Glyoxalase/Bleomycin resistance protein/Dihydroxybiphenyl dioxygenase"/>
    <property type="match status" value="1"/>
</dbReference>
<feature type="domain" description="VOC" evidence="1">
    <location>
        <begin position="7"/>
        <end position="127"/>
    </location>
</feature>
<protein>
    <submittedName>
        <fullName evidence="2">Glyoxalase</fullName>
    </submittedName>
</protein>
<organism evidence="2 3">
    <name type="scientific">Ciceribacter naphthalenivorans</name>
    <dbReference type="NCBI Taxonomy" id="1118451"/>
    <lineage>
        <taxon>Bacteria</taxon>
        <taxon>Pseudomonadati</taxon>
        <taxon>Pseudomonadota</taxon>
        <taxon>Alphaproteobacteria</taxon>
        <taxon>Hyphomicrobiales</taxon>
        <taxon>Rhizobiaceae</taxon>
        <taxon>Ciceribacter</taxon>
    </lineage>
</organism>
<dbReference type="InterPro" id="IPR041581">
    <property type="entry name" value="Glyoxalase_6"/>
</dbReference>
<proteinExistence type="predicted"/>
<dbReference type="InterPro" id="IPR029068">
    <property type="entry name" value="Glyas_Bleomycin-R_OHBP_Dase"/>
</dbReference>
<dbReference type="PROSITE" id="PS51819">
    <property type="entry name" value="VOC"/>
    <property type="match status" value="1"/>
</dbReference>
<dbReference type="EMBL" id="BJZP01000006">
    <property type="protein sequence ID" value="GEO84737.1"/>
    <property type="molecule type" value="Genomic_DNA"/>
</dbReference>
<reference evidence="2 3" key="1">
    <citation type="submission" date="2019-07" db="EMBL/GenBank/DDBJ databases">
        <title>Whole genome shotgun sequence of Rhizobium naphthalenivorans NBRC 107585.</title>
        <authorList>
            <person name="Hosoyama A."/>
            <person name="Uohara A."/>
            <person name="Ohji S."/>
            <person name="Ichikawa N."/>
        </authorList>
    </citation>
    <scope>NUCLEOTIDE SEQUENCE [LARGE SCALE GENOMIC DNA]</scope>
    <source>
        <strain evidence="2 3">NBRC 107585</strain>
    </source>
</reference>
<comment type="caution">
    <text evidence="2">The sequence shown here is derived from an EMBL/GenBank/DDBJ whole genome shotgun (WGS) entry which is preliminary data.</text>
</comment>
<accession>A0A512HH06</accession>
<dbReference type="RefSeq" id="WP_147179502.1">
    <property type="nucleotide sequence ID" value="NZ_BJZP01000006.1"/>
</dbReference>
<dbReference type="OrthoDB" id="6874672at2"/>
<evidence type="ECO:0000313" key="3">
    <source>
        <dbReference type="Proteomes" id="UP000321717"/>
    </source>
</evidence>